<dbReference type="PROSITE" id="PS00455">
    <property type="entry name" value="AMP_BINDING"/>
    <property type="match status" value="1"/>
</dbReference>
<feature type="domain" description="AMP-binding enzyme C-terminal" evidence="5">
    <location>
        <begin position="372"/>
        <end position="445"/>
    </location>
</feature>
<gene>
    <name evidence="6" type="ORF">KO481_39735</name>
</gene>
<keyword evidence="7" id="KW-1185">Reference proteome</keyword>
<dbReference type="Pfam" id="PF00501">
    <property type="entry name" value="AMP-binding"/>
    <property type="match status" value="1"/>
</dbReference>
<evidence type="ECO:0000256" key="2">
    <source>
        <dbReference type="ARBA" id="ARBA00022598"/>
    </source>
</evidence>
<reference evidence="6 7" key="1">
    <citation type="submission" date="2021-06" db="EMBL/GenBank/DDBJ databases">
        <title>Actinomycetes sequencing.</title>
        <authorList>
            <person name="Shan Q."/>
        </authorList>
    </citation>
    <scope>NUCLEOTIDE SEQUENCE [LARGE SCALE GENOMIC DNA]</scope>
    <source>
        <strain evidence="6 7">NEAU-G5</strain>
    </source>
</reference>
<dbReference type="SUPFAM" id="SSF56801">
    <property type="entry name" value="Acetyl-CoA synthetase-like"/>
    <property type="match status" value="1"/>
</dbReference>
<evidence type="ECO:0000259" key="4">
    <source>
        <dbReference type="Pfam" id="PF00501"/>
    </source>
</evidence>
<dbReference type="InterPro" id="IPR000873">
    <property type="entry name" value="AMP-dep_synth/lig_dom"/>
</dbReference>
<organism evidence="6 7">
    <name type="scientific">Nocardia albiluteola</name>
    <dbReference type="NCBI Taxonomy" id="2842303"/>
    <lineage>
        <taxon>Bacteria</taxon>
        <taxon>Bacillati</taxon>
        <taxon>Actinomycetota</taxon>
        <taxon>Actinomycetes</taxon>
        <taxon>Mycobacteriales</taxon>
        <taxon>Nocardiaceae</taxon>
        <taxon>Nocardia</taxon>
    </lineage>
</organism>
<feature type="domain" description="AMP-dependent synthetase/ligase" evidence="4">
    <location>
        <begin position="10"/>
        <end position="308"/>
    </location>
</feature>
<keyword evidence="2" id="KW-0436">Ligase</keyword>
<dbReference type="RefSeq" id="WP_215923711.1">
    <property type="nucleotide sequence ID" value="NZ_JAHKNI010000023.1"/>
</dbReference>
<dbReference type="EMBL" id="JAHKNI010000023">
    <property type="protein sequence ID" value="MBU3067639.1"/>
    <property type="molecule type" value="Genomic_DNA"/>
</dbReference>
<comment type="similarity">
    <text evidence="1">Belongs to the ATP-dependent AMP-binding enzyme family.</text>
</comment>
<protein>
    <submittedName>
        <fullName evidence="6">AMP-binding protein</fullName>
    </submittedName>
</protein>
<feature type="region of interest" description="Disordered" evidence="3">
    <location>
        <begin position="441"/>
        <end position="463"/>
    </location>
</feature>
<dbReference type="Proteomes" id="UP000733379">
    <property type="component" value="Unassembled WGS sequence"/>
</dbReference>
<dbReference type="Gene3D" id="3.40.50.12780">
    <property type="entry name" value="N-terminal domain of ligase-like"/>
    <property type="match status" value="1"/>
</dbReference>
<evidence type="ECO:0000313" key="6">
    <source>
        <dbReference type="EMBL" id="MBU3067639.1"/>
    </source>
</evidence>
<dbReference type="InterPro" id="IPR020845">
    <property type="entry name" value="AMP-binding_CS"/>
</dbReference>
<comment type="caution">
    <text evidence="6">The sequence shown here is derived from an EMBL/GenBank/DDBJ whole genome shotgun (WGS) entry which is preliminary data.</text>
</comment>
<evidence type="ECO:0000256" key="1">
    <source>
        <dbReference type="ARBA" id="ARBA00006432"/>
    </source>
</evidence>
<dbReference type="InterPro" id="IPR025110">
    <property type="entry name" value="AMP-bd_C"/>
</dbReference>
<dbReference type="InterPro" id="IPR045851">
    <property type="entry name" value="AMP-bd_C_sf"/>
</dbReference>
<evidence type="ECO:0000259" key="5">
    <source>
        <dbReference type="Pfam" id="PF13193"/>
    </source>
</evidence>
<sequence length="463" mass="48647">MTELLAARIARRVAAHPEAAAVVSRHGEIGYREFWGRVTRAAAGLLGMNRVAVLPTSDIDSLVAVVAAMRAGVSVVLLHRHLPPDQLARMLRITAPGVVIAQARQHPRLRRMGLEGPIHTAADLESEGRFGVAQPGGELLVGITSGTTGEPKLFVRNQKSWAATLDRSDATFGIGVGDRVAVPGVLDHTHFLYGALHALTRGATVDLRSVEISLNGGATHLYSVPTLAWDAVRSVPGPIGSVREVLSSAARWPRSGREALRALLPNASLVHFYGASELSFVSFDRGLGSELENSAGQLFAGVEAQVRDGLVFVRSDMLFDGYLTAAGVVGGPVDGWMSVGDRGLVRGNELQLFGRAGDMLIRAGFNVDLTAVETALAAIPGVAEAACVAVPDARMGEVPAAAIVASADAPTVPEIRRLLRGTLPGPSMPVRILSLDSLPRTPRGKLDRPALTAALSGNEGGHR</sequence>
<name>A0ABS6BBH6_9NOCA</name>
<dbReference type="Pfam" id="PF13193">
    <property type="entry name" value="AMP-binding_C"/>
    <property type="match status" value="1"/>
</dbReference>
<evidence type="ECO:0000313" key="7">
    <source>
        <dbReference type="Proteomes" id="UP000733379"/>
    </source>
</evidence>
<proteinExistence type="inferred from homology"/>
<dbReference type="InterPro" id="IPR042099">
    <property type="entry name" value="ANL_N_sf"/>
</dbReference>
<evidence type="ECO:0000256" key="3">
    <source>
        <dbReference type="SAM" id="MobiDB-lite"/>
    </source>
</evidence>
<dbReference type="Gene3D" id="3.30.300.30">
    <property type="match status" value="1"/>
</dbReference>
<dbReference type="PANTHER" id="PTHR43201">
    <property type="entry name" value="ACYL-COA SYNTHETASE"/>
    <property type="match status" value="1"/>
</dbReference>
<accession>A0ABS6BBH6</accession>
<dbReference type="PANTHER" id="PTHR43201:SF5">
    <property type="entry name" value="MEDIUM-CHAIN ACYL-COA LIGASE ACSF2, MITOCHONDRIAL"/>
    <property type="match status" value="1"/>
</dbReference>